<feature type="region of interest" description="Disordered" evidence="2">
    <location>
        <begin position="275"/>
        <end position="304"/>
    </location>
</feature>
<dbReference type="Proteomes" id="UP000268093">
    <property type="component" value="Unassembled WGS sequence"/>
</dbReference>
<evidence type="ECO:0000313" key="4">
    <source>
        <dbReference type="Proteomes" id="UP000268093"/>
    </source>
</evidence>
<feature type="compositionally biased region" description="Polar residues" evidence="2">
    <location>
        <begin position="793"/>
        <end position="808"/>
    </location>
</feature>
<name>A0A433B932_9FUNG</name>
<feature type="region of interest" description="Disordered" evidence="2">
    <location>
        <begin position="778"/>
        <end position="894"/>
    </location>
</feature>
<dbReference type="OrthoDB" id="10255000at2759"/>
<protein>
    <submittedName>
        <fullName evidence="3">Uncharacterized protein</fullName>
    </submittedName>
</protein>
<feature type="compositionally biased region" description="Low complexity" evidence="2">
    <location>
        <begin position="874"/>
        <end position="894"/>
    </location>
</feature>
<feature type="compositionally biased region" description="Basic and acidic residues" evidence="2">
    <location>
        <begin position="275"/>
        <end position="288"/>
    </location>
</feature>
<feature type="coiled-coil region" evidence="1">
    <location>
        <begin position="621"/>
        <end position="758"/>
    </location>
</feature>
<comment type="caution">
    <text evidence="3">The sequence shown here is derived from an EMBL/GenBank/DDBJ whole genome shotgun (WGS) entry which is preliminary data.</text>
</comment>
<feature type="region of interest" description="Disordered" evidence="2">
    <location>
        <begin position="88"/>
        <end position="129"/>
    </location>
</feature>
<evidence type="ECO:0000256" key="2">
    <source>
        <dbReference type="SAM" id="MobiDB-lite"/>
    </source>
</evidence>
<feature type="coiled-coil region" evidence="1">
    <location>
        <begin position="156"/>
        <end position="211"/>
    </location>
</feature>
<gene>
    <name evidence="3" type="ORF">BC936DRAFT_139928</name>
</gene>
<keyword evidence="4" id="KW-1185">Reference proteome</keyword>
<feature type="compositionally biased region" description="Basic and acidic residues" evidence="2">
    <location>
        <begin position="8"/>
        <end position="17"/>
    </location>
</feature>
<evidence type="ECO:0000256" key="1">
    <source>
        <dbReference type="SAM" id="Coils"/>
    </source>
</evidence>
<reference evidence="3 4" key="1">
    <citation type="journal article" date="2018" name="New Phytol.">
        <title>Phylogenomics of Endogonaceae and evolution of mycorrhizas within Mucoromycota.</title>
        <authorList>
            <person name="Chang Y."/>
            <person name="Desiro A."/>
            <person name="Na H."/>
            <person name="Sandor L."/>
            <person name="Lipzen A."/>
            <person name="Clum A."/>
            <person name="Barry K."/>
            <person name="Grigoriev I.V."/>
            <person name="Martin F.M."/>
            <person name="Stajich J.E."/>
            <person name="Smith M.E."/>
            <person name="Bonito G."/>
            <person name="Spatafora J.W."/>
        </authorList>
    </citation>
    <scope>NUCLEOTIDE SEQUENCE [LARGE SCALE GENOMIC DNA]</scope>
    <source>
        <strain evidence="3 4">GMNB39</strain>
    </source>
</reference>
<keyword evidence="1" id="KW-0175">Coiled coil</keyword>
<organism evidence="3 4">
    <name type="scientific">Jimgerdemannia flammicorona</name>
    <dbReference type="NCBI Taxonomy" id="994334"/>
    <lineage>
        <taxon>Eukaryota</taxon>
        <taxon>Fungi</taxon>
        <taxon>Fungi incertae sedis</taxon>
        <taxon>Mucoromycota</taxon>
        <taxon>Mucoromycotina</taxon>
        <taxon>Endogonomycetes</taxon>
        <taxon>Endogonales</taxon>
        <taxon>Endogonaceae</taxon>
        <taxon>Jimgerdemannia</taxon>
    </lineage>
</organism>
<sequence length="894" mass="102475">MENMEETLQQKETRLGELEGQLEAKTQMASKAEQMYEEDVLQLEEQLALMKERNSELFVANHNATADIAHLRDEVTHYASTTDELEGRYRQEASRRASLEKSLKEEKDERAKEKDARAKEQDERVKERDAVEKERSRLIMEKDAADKDRGRLLMERDAAEKERVRLMMEKDVAEKEKMRLLMERDALAREKDKLELEKTRLKLEAEEDGRKWEELVKELELVGVTLGEILKIARLTSSIGDRDSTMDYLKQQINVQNDKAREIVDQYMEKLDAARKQTELEEDRERVGGTRQAGGEVQKECESQVHVPDKSLFNASQEMEQRIQERDFAREEIDKLKREVIERRADISQAKENLERWGAQNKKLSEQIKEVSDAKGHLEEMLLSATQELREKTGTINTLTAQAGDLEFRLNEQESLVASEEAKYRDQITERNTLLLTIYQYADSLVGAPQNGVSRSSSTRNIPKPNTNFPLFHEHIIAKLKTLSRLTQTFEKRAKELYDRCQEQFSVMEKQADIQSSRIDRCNKHVKNMKDNSSLSFTQAAKYRTLLDKKTVELEAARSSKIELETQITALRDKITDLSGIDVRAKHFKGRAQEMQGKLVESEEVWKSRVRELESRVKDTDDRTRRERKGAQDKIEALQENIKNLEKKLEAATRKSDNLSDLVDQYKTSLEAKTEINNLKAENVVSKLNDQLREELDEKIKALDSERQNAKDRENQYATLHEEWKKLQKQLARRDNMITKALERLENINERKEVMENVLLRQVTQDIDATLRMRADSVMGNVSDDKRPPATTEEPQPNVSKTTGSPISDRSESPFGRSRSPNQKPVGTSGGLRSKSPAVPGMARAKSVISPAPIVKKTLVNPPKTGYLSTANGKTVATKTPAATAASPVKTRKA</sequence>
<feature type="coiled-coil region" evidence="1">
    <location>
        <begin position="547"/>
        <end position="574"/>
    </location>
</feature>
<feature type="coiled-coil region" evidence="1">
    <location>
        <begin position="319"/>
        <end position="381"/>
    </location>
</feature>
<accession>A0A433B932</accession>
<dbReference type="AlphaFoldDB" id="A0A433B932"/>
<evidence type="ECO:0000313" key="3">
    <source>
        <dbReference type="EMBL" id="RUP11951.1"/>
    </source>
</evidence>
<dbReference type="EMBL" id="RBNI01016081">
    <property type="protein sequence ID" value="RUP11951.1"/>
    <property type="molecule type" value="Genomic_DNA"/>
</dbReference>
<proteinExistence type="predicted"/>
<feature type="region of interest" description="Disordered" evidence="2">
    <location>
        <begin position="1"/>
        <end position="20"/>
    </location>
</feature>